<dbReference type="OrthoDB" id="3772616at2759"/>
<comment type="caution">
    <text evidence="2">The sequence shown here is derived from an EMBL/GenBank/DDBJ whole genome shotgun (WGS) entry which is preliminary data.</text>
</comment>
<name>A0A9P6GWK7_9PLEO</name>
<evidence type="ECO:0000256" key="1">
    <source>
        <dbReference type="SAM" id="MobiDB-lite"/>
    </source>
</evidence>
<reference evidence="2" key="1">
    <citation type="journal article" date="2020" name="Mol. Plant Microbe Interact.">
        <title>Genome Sequence of the Biocontrol Agent Coniothyrium minitans strain Conio (IMI 134523).</title>
        <authorList>
            <person name="Patel D."/>
            <person name="Shittu T.A."/>
            <person name="Baroncelli R."/>
            <person name="Muthumeenakshi S."/>
            <person name="Osborne T.H."/>
            <person name="Janganan T.K."/>
            <person name="Sreenivasaprasad S."/>
        </authorList>
    </citation>
    <scope>NUCLEOTIDE SEQUENCE</scope>
    <source>
        <strain evidence="2">Conio</strain>
    </source>
</reference>
<sequence length="339" mass="38994">MTRPHILKRLLSKITRIGVDVSEEETAQANEAELPNSPPPPYAESSSQGCTDHFFQSYNNPYPILSKYVESCSRHGCAKLYWVLVEILAVTFRLNHAKTELSRLRRAFANTDPAWVHNLVDDKDESSTRNEAGKEMTIEVCILVRNLQSIMARNRWLLVHPRDKLLVEKMVLEPIRDLELNLDFVLELLGRYNRYYGYGSRRPESTLLDFWTTSPRATDLADVIASHALLLQDLVLVKEMRQVLKEYIAEFQKKNGLEELCTSSELQEESLRSGATCCWPLSDGYMDLARGLRTLGTSFIHDLYEQSRTRLRRKRNLRIPRENEDLQSSVCISLVSFGV</sequence>
<evidence type="ECO:0000313" key="3">
    <source>
        <dbReference type="Proteomes" id="UP000756921"/>
    </source>
</evidence>
<dbReference type="EMBL" id="WJXW01000001">
    <property type="protein sequence ID" value="KAF9741845.1"/>
    <property type="molecule type" value="Genomic_DNA"/>
</dbReference>
<accession>A0A9P6GWK7</accession>
<proteinExistence type="predicted"/>
<organism evidence="2 3">
    <name type="scientific">Paraphaeosphaeria minitans</name>
    <dbReference type="NCBI Taxonomy" id="565426"/>
    <lineage>
        <taxon>Eukaryota</taxon>
        <taxon>Fungi</taxon>
        <taxon>Dikarya</taxon>
        <taxon>Ascomycota</taxon>
        <taxon>Pezizomycotina</taxon>
        <taxon>Dothideomycetes</taxon>
        <taxon>Pleosporomycetidae</taxon>
        <taxon>Pleosporales</taxon>
        <taxon>Massarineae</taxon>
        <taxon>Didymosphaeriaceae</taxon>
        <taxon>Paraphaeosphaeria</taxon>
    </lineage>
</organism>
<keyword evidence="3" id="KW-1185">Reference proteome</keyword>
<feature type="region of interest" description="Disordered" evidence="1">
    <location>
        <begin position="25"/>
        <end position="48"/>
    </location>
</feature>
<protein>
    <submittedName>
        <fullName evidence="2">Uncharacterized protein</fullName>
    </submittedName>
</protein>
<gene>
    <name evidence="2" type="ORF">PMIN01_01384</name>
</gene>
<dbReference type="Proteomes" id="UP000756921">
    <property type="component" value="Unassembled WGS sequence"/>
</dbReference>
<dbReference type="AlphaFoldDB" id="A0A9P6GWK7"/>
<evidence type="ECO:0000313" key="2">
    <source>
        <dbReference type="EMBL" id="KAF9741845.1"/>
    </source>
</evidence>